<dbReference type="RefSeq" id="WP_218601163.1">
    <property type="nucleotide sequence ID" value="NZ_JADQDJ010000012.1"/>
</dbReference>
<keyword evidence="2" id="KW-1185">Reference proteome</keyword>
<reference evidence="1 2" key="1">
    <citation type="submission" date="2020-11" db="EMBL/GenBank/DDBJ databases">
        <title>Pseudonocardia abyssalis sp. nov. and Pseudonocardia oceani sp. nov., description and phylogenomic analysis of two novel actinomycetes isolated from the deep Southern Ocean.</title>
        <authorList>
            <person name="Parra J."/>
        </authorList>
    </citation>
    <scope>NUCLEOTIDE SEQUENCE [LARGE SCALE GENOMIC DNA]</scope>
    <source>
        <strain evidence="1 2">KRD-168</strain>
    </source>
</reference>
<evidence type="ECO:0000313" key="2">
    <source>
        <dbReference type="Proteomes" id="UP000694287"/>
    </source>
</evidence>
<comment type="caution">
    <text evidence="1">The sequence shown here is derived from an EMBL/GenBank/DDBJ whole genome shotgun (WGS) entry which is preliminary data.</text>
</comment>
<proteinExistence type="predicted"/>
<dbReference type="Proteomes" id="UP000694287">
    <property type="component" value="Unassembled WGS sequence"/>
</dbReference>
<dbReference type="EMBL" id="JADQDK010000001">
    <property type="protein sequence ID" value="MBW0138573.1"/>
    <property type="molecule type" value="Genomic_DNA"/>
</dbReference>
<organism evidence="1 2">
    <name type="scientific">Pseudonocardia abyssalis</name>
    <dbReference type="NCBI Taxonomy" id="2792008"/>
    <lineage>
        <taxon>Bacteria</taxon>
        <taxon>Bacillati</taxon>
        <taxon>Actinomycetota</taxon>
        <taxon>Actinomycetes</taxon>
        <taxon>Pseudonocardiales</taxon>
        <taxon>Pseudonocardiaceae</taxon>
        <taxon>Pseudonocardia</taxon>
    </lineage>
</organism>
<gene>
    <name evidence="1" type="ORF">I4I81_30550</name>
</gene>
<sequence length="60" mass="6959">MSHAMRTDRRNRRAPVDRCEVCCAVLGRRPQPHRRRCADHLAQLALVPMRAVGRRTRRAA</sequence>
<name>A0ABS6V239_9PSEU</name>
<evidence type="ECO:0000313" key="1">
    <source>
        <dbReference type="EMBL" id="MBW0138573.1"/>
    </source>
</evidence>
<accession>A0ABS6V239</accession>
<protein>
    <submittedName>
        <fullName evidence="1">Uncharacterized protein</fullName>
    </submittedName>
</protein>